<feature type="compositionally biased region" description="Basic residues" evidence="1">
    <location>
        <begin position="79"/>
        <end position="91"/>
    </location>
</feature>
<evidence type="ECO:0000313" key="3">
    <source>
        <dbReference type="EMBL" id="KAF6030978.1"/>
    </source>
</evidence>
<keyword evidence="4" id="KW-1185">Reference proteome</keyword>
<protein>
    <submittedName>
        <fullName evidence="3">Uncharacterized protein</fullName>
    </submittedName>
</protein>
<dbReference type="Proteomes" id="UP000593567">
    <property type="component" value="Unassembled WGS sequence"/>
</dbReference>
<evidence type="ECO:0000256" key="2">
    <source>
        <dbReference type="SAM" id="Phobius"/>
    </source>
</evidence>
<keyword evidence="2" id="KW-0472">Membrane</keyword>
<sequence length="99" mass="11451">MLTLMHMMAHAQVVAYSTQLAFYIFINYVWVFTTVLEPHRSKFQPYAVDSCHKMSDSGAQLHIGANLNRSQTSTLVRRSPVKGRTQIRIRRQTAPEEER</sequence>
<reference evidence="3" key="1">
    <citation type="submission" date="2020-06" db="EMBL/GenBank/DDBJ databases">
        <title>Draft genome of Bugula neritina, a colonial animal packing powerful symbionts and potential medicines.</title>
        <authorList>
            <person name="Rayko M."/>
        </authorList>
    </citation>
    <scope>NUCLEOTIDE SEQUENCE [LARGE SCALE GENOMIC DNA]</scope>
    <source>
        <strain evidence="3">Kwan_BN1</strain>
    </source>
</reference>
<feature type="transmembrane region" description="Helical" evidence="2">
    <location>
        <begin position="20"/>
        <end position="36"/>
    </location>
</feature>
<accession>A0A7J7K071</accession>
<evidence type="ECO:0000256" key="1">
    <source>
        <dbReference type="SAM" id="MobiDB-lite"/>
    </source>
</evidence>
<evidence type="ECO:0000313" key="4">
    <source>
        <dbReference type="Proteomes" id="UP000593567"/>
    </source>
</evidence>
<feature type="region of interest" description="Disordered" evidence="1">
    <location>
        <begin position="74"/>
        <end position="99"/>
    </location>
</feature>
<organism evidence="3 4">
    <name type="scientific">Bugula neritina</name>
    <name type="common">Brown bryozoan</name>
    <name type="synonym">Sertularia neritina</name>
    <dbReference type="NCBI Taxonomy" id="10212"/>
    <lineage>
        <taxon>Eukaryota</taxon>
        <taxon>Metazoa</taxon>
        <taxon>Spiralia</taxon>
        <taxon>Lophotrochozoa</taxon>
        <taxon>Bryozoa</taxon>
        <taxon>Gymnolaemata</taxon>
        <taxon>Cheilostomatida</taxon>
        <taxon>Flustrina</taxon>
        <taxon>Buguloidea</taxon>
        <taxon>Bugulidae</taxon>
        <taxon>Bugula</taxon>
    </lineage>
</organism>
<keyword evidence="2" id="KW-1133">Transmembrane helix</keyword>
<proteinExistence type="predicted"/>
<comment type="caution">
    <text evidence="3">The sequence shown here is derived from an EMBL/GenBank/DDBJ whole genome shotgun (WGS) entry which is preliminary data.</text>
</comment>
<dbReference type="EMBL" id="VXIV02001648">
    <property type="protein sequence ID" value="KAF6030978.1"/>
    <property type="molecule type" value="Genomic_DNA"/>
</dbReference>
<name>A0A7J7K071_BUGNE</name>
<gene>
    <name evidence="3" type="ORF">EB796_010713</name>
</gene>
<dbReference type="AlphaFoldDB" id="A0A7J7K071"/>
<keyword evidence="2" id="KW-0812">Transmembrane</keyword>